<dbReference type="Gene3D" id="3.30.460.10">
    <property type="entry name" value="Beta Polymerase, domain 2"/>
    <property type="match status" value="1"/>
</dbReference>
<feature type="region of interest" description="Disordered" evidence="1">
    <location>
        <begin position="244"/>
        <end position="265"/>
    </location>
</feature>
<accession>A0A1Z4VN24</accession>
<dbReference type="RefSeq" id="WP_096364666.1">
    <property type="nucleotide sequence ID" value="NZ_AP018052.1"/>
</dbReference>
<dbReference type="SMART" id="SM00954">
    <property type="entry name" value="RelA_SpoT"/>
    <property type="match status" value="1"/>
</dbReference>
<sequence>MPKENFTRKECRLIESLLEEFDRNYRELSTFQRQVLTALEEDDLLAKHVHSIKSRIKNRDHLRDKLERKLRNSKEEGCSLEISDENLLTKINDLVGIRILHLYTAQLAELNPAILRIFDEQQYRLIEGPFARTWDDESREFFRDHNIEAQQSDTLYTSVHYVIESASRKKMTCEIQVRTLSEEVWGEVDHQLNYPHQTDSLACSEQLKVLARLTSSVSRLVDSIFRTENDHRLKMTYSQKDRITKAKSGVSKKKRTRKKAVTKKI</sequence>
<dbReference type="CDD" id="cd05399">
    <property type="entry name" value="NT_Rel-Spo_like"/>
    <property type="match status" value="1"/>
</dbReference>
<dbReference type="InterPro" id="IPR043519">
    <property type="entry name" value="NT_sf"/>
</dbReference>
<feature type="domain" description="RelA/SpoT" evidence="2">
    <location>
        <begin position="54"/>
        <end position="200"/>
    </location>
</feature>
<dbReference type="GO" id="GO:0015969">
    <property type="term" value="P:guanosine tetraphosphate metabolic process"/>
    <property type="evidence" value="ECO:0007669"/>
    <property type="project" value="InterPro"/>
</dbReference>
<dbReference type="EMBL" id="AP018052">
    <property type="protein sequence ID" value="BAZ93030.1"/>
    <property type="molecule type" value="Genomic_DNA"/>
</dbReference>
<feature type="compositionally biased region" description="Basic residues" evidence="1">
    <location>
        <begin position="250"/>
        <end position="265"/>
    </location>
</feature>
<proteinExistence type="predicted"/>
<name>A0A1Z4VN24_9GAMM</name>
<protein>
    <recommendedName>
        <fullName evidence="2">RelA/SpoT domain-containing protein</fullName>
    </recommendedName>
</protein>
<evidence type="ECO:0000256" key="1">
    <source>
        <dbReference type="SAM" id="MobiDB-lite"/>
    </source>
</evidence>
<evidence type="ECO:0000313" key="4">
    <source>
        <dbReference type="Proteomes" id="UP000218765"/>
    </source>
</evidence>
<dbReference type="OrthoDB" id="9801824at2"/>
<evidence type="ECO:0000313" key="3">
    <source>
        <dbReference type="EMBL" id="BAZ93030.1"/>
    </source>
</evidence>
<dbReference type="PANTHER" id="PTHR41773:SF1">
    <property type="entry name" value="RELA_SPOT DOMAIN-CONTAINING PROTEIN"/>
    <property type="match status" value="1"/>
</dbReference>
<dbReference type="KEGG" id="ttc:FOKN1_0628"/>
<organism evidence="3 4">
    <name type="scientific">Thiohalobacter thiocyanaticus</name>
    <dbReference type="NCBI Taxonomy" id="585455"/>
    <lineage>
        <taxon>Bacteria</taxon>
        <taxon>Pseudomonadati</taxon>
        <taxon>Pseudomonadota</taxon>
        <taxon>Gammaproteobacteria</taxon>
        <taxon>Thiohalobacterales</taxon>
        <taxon>Thiohalobacteraceae</taxon>
        <taxon>Thiohalobacter</taxon>
    </lineage>
</organism>
<dbReference type="Pfam" id="PF04607">
    <property type="entry name" value="RelA_SpoT"/>
    <property type="match status" value="1"/>
</dbReference>
<reference evidence="3 4" key="1">
    <citation type="submission" date="2017-05" db="EMBL/GenBank/DDBJ databases">
        <title>Thiocyanate degradation by Thiohalobacter thiocyanaticus FOKN1.</title>
        <authorList>
            <person name="Oshiki M."/>
            <person name="Fukushima T."/>
            <person name="Kawano S."/>
            <person name="Nakagawa J."/>
        </authorList>
    </citation>
    <scope>NUCLEOTIDE SEQUENCE [LARGE SCALE GENOMIC DNA]</scope>
    <source>
        <strain evidence="3 4">FOKN1</strain>
    </source>
</reference>
<dbReference type="AlphaFoldDB" id="A0A1Z4VN24"/>
<keyword evidence="4" id="KW-1185">Reference proteome</keyword>
<dbReference type="PANTHER" id="PTHR41773">
    <property type="entry name" value="GTP PYROPHOSPHATASE-RELATED"/>
    <property type="match status" value="1"/>
</dbReference>
<dbReference type="InterPro" id="IPR007685">
    <property type="entry name" value="RelA_SpoT"/>
</dbReference>
<gene>
    <name evidence="3" type="ORF">FOKN1_0628</name>
</gene>
<dbReference type="SUPFAM" id="SSF81301">
    <property type="entry name" value="Nucleotidyltransferase"/>
    <property type="match status" value="1"/>
</dbReference>
<dbReference type="Proteomes" id="UP000218765">
    <property type="component" value="Chromosome"/>
</dbReference>
<evidence type="ECO:0000259" key="2">
    <source>
        <dbReference type="SMART" id="SM00954"/>
    </source>
</evidence>